<gene>
    <name evidence="9" type="ORF">BFW87_00675</name>
</gene>
<keyword evidence="4 7" id="KW-0812">Transmembrane</keyword>
<dbReference type="OrthoDB" id="9805884at2"/>
<comment type="similarity">
    <text evidence="7">Belongs to the binding-protein-dependent transport system permease family.</text>
</comment>
<dbReference type="PANTHER" id="PTHR43386">
    <property type="entry name" value="OLIGOPEPTIDE TRANSPORT SYSTEM PERMEASE PROTEIN APPC"/>
    <property type="match status" value="1"/>
</dbReference>
<keyword evidence="6 7" id="KW-0472">Membrane</keyword>
<dbReference type="Proteomes" id="UP000190965">
    <property type="component" value="Unassembled WGS sequence"/>
</dbReference>
<feature type="domain" description="ABC transmembrane type-1" evidence="8">
    <location>
        <begin position="95"/>
        <end position="284"/>
    </location>
</feature>
<accession>A0A1T2Z8I0</accession>
<keyword evidence="5 7" id="KW-1133">Transmembrane helix</keyword>
<protein>
    <submittedName>
        <fullName evidence="9">Peptide ABC transporter permease</fullName>
    </submittedName>
</protein>
<comment type="subcellular location">
    <subcellularLocation>
        <location evidence="1 7">Cell membrane</location>
        <topology evidence="1 7">Multi-pass membrane protein</topology>
    </subcellularLocation>
</comment>
<dbReference type="InterPro" id="IPR035906">
    <property type="entry name" value="MetI-like_sf"/>
</dbReference>
<comment type="caution">
    <text evidence="9">The sequence shown here is derived from an EMBL/GenBank/DDBJ whole genome shotgun (WGS) entry which is preliminary data.</text>
</comment>
<keyword evidence="2 7" id="KW-0813">Transport</keyword>
<feature type="transmembrane region" description="Helical" evidence="7">
    <location>
        <begin position="264"/>
        <end position="283"/>
    </location>
</feature>
<feature type="transmembrane region" description="Helical" evidence="7">
    <location>
        <begin position="97"/>
        <end position="123"/>
    </location>
</feature>
<feature type="transmembrane region" description="Helical" evidence="7">
    <location>
        <begin position="143"/>
        <end position="168"/>
    </location>
</feature>
<dbReference type="RefSeq" id="WP_078738085.1">
    <property type="nucleotide sequence ID" value="NZ_MSDF01000001.1"/>
</dbReference>
<evidence type="ECO:0000256" key="7">
    <source>
        <dbReference type="RuleBase" id="RU363032"/>
    </source>
</evidence>
<dbReference type="GO" id="GO:0055085">
    <property type="term" value="P:transmembrane transport"/>
    <property type="evidence" value="ECO:0007669"/>
    <property type="project" value="InterPro"/>
</dbReference>
<dbReference type="AlphaFoldDB" id="A0A1T2Z8I0"/>
<keyword evidence="3" id="KW-1003">Cell membrane</keyword>
<dbReference type="GO" id="GO:0005886">
    <property type="term" value="C:plasma membrane"/>
    <property type="evidence" value="ECO:0007669"/>
    <property type="project" value="UniProtKB-SubCell"/>
</dbReference>
<dbReference type="Gene3D" id="1.10.3720.10">
    <property type="entry name" value="MetI-like"/>
    <property type="match status" value="1"/>
</dbReference>
<feature type="transmembrane region" description="Helical" evidence="7">
    <location>
        <begin position="29"/>
        <end position="50"/>
    </location>
</feature>
<dbReference type="CDD" id="cd06261">
    <property type="entry name" value="TM_PBP2"/>
    <property type="match status" value="1"/>
</dbReference>
<dbReference type="InterPro" id="IPR000515">
    <property type="entry name" value="MetI-like"/>
</dbReference>
<dbReference type="PANTHER" id="PTHR43386:SF25">
    <property type="entry name" value="PEPTIDE ABC TRANSPORTER PERMEASE PROTEIN"/>
    <property type="match status" value="1"/>
</dbReference>
<dbReference type="InterPro" id="IPR025966">
    <property type="entry name" value="OppC_N"/>
</dbReference>
<evidence type="ECO:0000256" key="2">
    <source>
        <dbReference type="ARBA" id="ARBA00022448"/>
    </source>
</evidence>
<evidence type="ECO:0000256" key="5">
    <source>
        <dbReference type="ARBA" id="ARBA00022989"/>
    </source>
</evidence>
<evidence type="ECO:0000256" key="1">
    <source>
        <dbReference type="ARBA" id="ARBA00004651"/>
    </source>
</evidence>
<dbReference type="EMBL" id="MSDF01000001">
    <property type="protein sequence ID" value="OPB00952.1"/>
    <property type="molecule type" value="Genomic_DNA"/>
</dbReference>
<sequence length="297" mass="32540">MKAVNETLSAPQHKSFFTELRKLRTNSKIMISGILLILFCVVAIFAPWIAPHDPNVQDLAHRLYEPWGYAKHDGAHFLGTDGFGRDYLSRMIYGARIALLIGLLVMVIAGLIGVTIGMTAGYFGGAVDHVLMFVINSRLCLPVFLVVMAVVVVFGPSLSGTVLILGLLQWERFAIVSRSATQQIAGSDYILAAKMLGFSHWRIIFSEMLPNIASSLIVVATLEMSWAIILESSLSFIGFGVQEPTPSWGLMLAQAKQYIFFEPWLLYLPGVALVVLVLTINTFGDGFSQVTEGGLVK</sequence>
<dbReference type="Pfam" id="PF00528">
    <property type="entry name" value="BPD_transp_1"/>
    <property type="match status" value="1"/>
</dbReference>
<evidence type="ECO:0000313" key="9">
    <source>
        <dbReference type="EMBL" id="OPB00952.1"/>
    </source>
</evidence>
<evidence type="ECO:0000313" key="10">
    <source>
        <dbReference type="Proteomes" id="UP000190965"/>
    </source>
</evidence>
<evidence type="ECO:0000256" key="3">
    <source>
        <dbReference type="ARBA" id="ARBA00022475"/>
    </source>
</evidence>
<reference evidence="9 10" key="1">
    <citation type="submission" date="2016-12" db="EMBL/GenBank/DDBJ databases">
        <title>Draft genome sequences of seven strains of Pseudomonas fluorescens that produce 4-formylaminooxyvinylglycine.</title>
        <authorList>
            <person name="Okrent R.A."/>
            <person name="Manning V.A."/>
            <person name="Trippe K.M."/>
        </authorList>
    </citation>
    <scope>NUCLEOTIDE SEQUENCE [LARGE SCALE GENOMIC DNA]</scope>
    <source>
        <strain evidence="9 10">P5A</strain>
    </source>
</reference>
<evidence type="ECO:0000259" key="8">
    <source>
        <dbReference type="PROSITE" id="PS50928"/>
    </source>
</evidence>
<organism evidence="9 10">
    <name type="scientific">Pseudomonas fluorescens</name>
    <dbReference type="NCBI Taxonomy" id="294"/>
    <lineage>
        <taxon>Bacteria</taxon>
        <taxon>Pseudomonadati</taxon>
        <taxon>Pseudomonadota</taxon>
        <taxon>Gammaproteobacteria</taxon>
        <taxon>Pseudomonadales</taxon>
        <taxon>Pseudomonadaceae</taxon>
        <taxon>Pseudomonas</taxon>
    </lineage>
</organism>
<name>A0A1T2Z8I0_PSEFL</name>
<dbReference type="SUPFAM" id="SSF161098">
    <property type="entry name" value="MetI-like"/>
    <property type="match status" value="1"/>
</dbReference>
<dbReference type="Pfam" id="PF12911">
    <property type="entry name" value="OppC_N"/>
    <property type="match status" value="1"/>
</dbReference>
<proteinExistence type="inferred from homology"/>
<evidence type="ECO:0000256" key="6">
    <source>
        <dbReference type="ARBA" id="ARBA00023136"/>
    </source>
</evidence>
<evidence type="ECO:0000256" key="4">
    <source>
        <dbReference type="ARBA" id="ARBA00022692"/>
    </source>
</evidence>
<dbReference type="PROSITE" id="PS50928">
    <property type="entry name" value="ABC_TM1"/>
    <property type="match status" value="1"/>
</dbReference>
<dbReference type="InterPro" id="IPR050366">
    <property type="entry name" value="BP-dependent_transpt_permease"/>
</dbReference>